<gene>
    <name evidence="2" type="ORF">GHI93_07250</name>
</gene>
<proteinExistence type="predicted"/>
<organism evidence="2 3">
    <name type="scientific">Lactococcus hircilactis</name>
    <dbReference type="NCBI Taxonomy" id="1494462"/>
    <lineage>
        <taxon>Bacteria</taxon>
        <taxon>Bacillati</taxon>
        <taxon>Bacillota</taxon>
        <taxon>Bacilli</taxon>
        <taxon>Lactobacillales</taxon>
        <taxon>Streptococcaceae</taxon>
        <taxon>Lactococcus</taxon>
    </lineage>
</organism>
<feature type="transmembrane region" description="Helical" evidence="1">
    <location>
        <begin position="246"/>
        <end position="265"/>
    </location>
</feature>
<reference evidence="2 3" key="1">
    <citation type="submission" date="2019-10" db="EMBL/GenBank/DDBJ databases">
        <authorList>
            <person name="Dong K."/>
        </authorList>
    </citation>
    <scope>NUCLEOTIDE SEQUENCE [LARGE SCALE GENOMIC DNA]</scope>
    <source>
        <strain evidence="2 3">DSM 28960</strain>
    </source>
</reference>
<feature type="transmembrane region" description="Helical" evidence="1">
    <location>
        <begin position="216"/>
        <end position="234"/>
    </location>
</feature>
<dbReference type="AlphaFoldDB" id="A0A7X1ZAX7"/>
<feature type="transmembrane region" description="Helical" evidence="1">
    <location>
        <begin position="152"/>
        <end position="170"/>
    </location>
</feature>
<name>A0A7X1ZAX7_9LACT</name>
<sequence>MDKKIIERRFIMKKIKLFLPVPLTLLYIFTLFLKNRKVYWLAQNKWLNGWEIWLHFRETSSIVVFVLLVTVLSFFLFRKFSLSLLCLLLSSYILKFSADAGGLFLVTRFGGENQGITPIFYLNFILGIFGIIAWICHVIPEKRVPTRVVKSGSMRVPILVSAIYFMFLIATSRLDFLTFLDKSSFAAGDITPVLTWRLLLIILVVLLVLANLFSKYWTFPMVVALFGTFNFRYIMTLLSHYGNVSFYALALLGNICLVIWLVYFYKLNERR</sequence>
<feature type="transmembrane region" description="Helical" evidence="1">
    <location>
        <begin position="119"/>
        <end position="140"/>
    </location>
</feature>
<evidence type="ECO:0000313" key="3">
    <source>
        <dbReference type="Proteomes" id="UP000439550"/>
    </source>
</evidence>
<protein>
    <submittedName>
        <fullName evidence="2">Uncharacterized protein</fullName>
    </submittedName>
</protein>
<keyword evidence="1" id="KW-0472">Membrane</keyword>
<feature type="transmembrane region" description="Helical" evidence="1">
    <location>
        <begin position="84"/>
        <end position="107"/>
    </location>
</feature>
<feature type="transmembrane region" description="Helical" evidence="1">
    <location>
        <begin position="190"/>
        <end position="209"/>
    </location>
</feature>
<keyword evidence="1" id="KW-1133">Transmembrane helix</keyword>
<evidence type="ECO:0000313" key="2">
    <source>
        <dbReference type="EMBL" id="MQW39720.1"/>
    </source>
</evidence>
<comment type="caution">
    <text evidence="2">The sequence shown here is derived from an EMBL/GenBank/DDBJ whole genome shotgun (WGS) entry which is preliminary data.</text>
</comment>
<feature type="transmembrane region" description="Helical" evidence="1">
    <location>
        <begin position="53"/>
        <end position="77"/>
    </location>
</feature>
<dbReference type="Proteomes" id="UP000439550">
    <property type="component" value="Unassembled WGS sequence"/>
</dbReference>
<accession>A0A7X1ZAX7</accession>
<dbReference type="EMBL" id="WITJ01000009">
    <property type="protein sequence ID" value="MQW39720.1"/>
    <property type="molecule type" value="Genomic_DNA"/>
</dbReference>
<evidence type="ECO:0000256" key="1">
    <source>
        <dbReference type="SAM" id="Phobius"/>
    </source>
</evidence>
<feature type="transmembrane region" description="Helical" evidence="1">
    <location>
        <begin position="15"/>
        <end position="33"/>
    </location>
</feature>
<keyword evidence="1" id="KW-0812">Transmembrane</keyword>
<keyword evidence="3" id="KW-1185">Reference proteome</keyword>
<dbReference type="RefSeq" id="WP_153496391.1">
    <property type="nucleotide sequence ID" value="NZ_CBCRWP010000007.1"/>
</dbReference>